<keyword evidence="7" id="KW-0540">Nuclease</keyword>
<sequence>MLRILEYDRILGILEEQASSETGKAAIRRLTPVGEPGEAGHMLASTTEGMDVIRLKGGVSLSGVKDIKGAVDRAWLGSVLSASDLLKAAGTARAGRMVESLLASIDEESAELPILRELTGRLTDLKPLAREIDSAIDEDARVVDDASPELARIRRSMIQLQGSIRATLDQMIKSSHNQKMLQDPIITQRNDRYVIPVKVEYRSAFGGLVHDQSASGQTLFIEPESVVHQNNRLRELELEEEREVEKILAQLTGKVAEAGDALLSNLSILTELDVIFAKAEMGRVLKGVCPAINTEGVVSLKKARHPLIDPNQVVPIDVEMGRDYRAIIVTGPNTGGKTVTLKTVGLLSLMAQSGMPIPAEEGSILPVFSGVFADIGDEQSIEQNLSTFSGHMTNIIRILDRIDERSLVLMDELGAGTDPTEGAALAVAILEHILAKGCRLVATTHYNELKVFAHSRKGVINASVEFDVETLRPTYRLLIGVPGRSNAFDIARRLGLSQEVVDVARSQLSTEENHLEEMITGLASDRRIADEERADAERLRVEAEKLRREFADKLEAWEEEKGRLREAARREAKSLVTRTKREADEVLKELREWAKARPQDLKEHRLIEAKKRLDEAEPETDILRHDGVANGKLRRKIQVGDEVFVRSFGRKGQVTEDLGNGEFQVQIGSMKMKAAEETLEWKSSPHPAKEDTGYTSYRRQSADVRHELDLRGKMVDEAIPEIDKYLDNALLAGYPKVSLIHGKGTGALRTGVQKFLQRHPRVKEFRLGGQGEGGSGVTVVELR</sequence>
<evidence type="ECO:0000256" key="4">
    <source>
        <dbReference type="ARBA" id="ARBA00022840"/>
    </source>
</evidence>
<evidence type="ECO:0000313" key="10">
    <source>
        <dbReference type="EMBL" id="MFC4075693.1"/>
    </source>
</evidence>
<comment type="function">
    <text evidence="7">Endonuclease that is involved in the suppression of homologous recombination and thus may have a key role in the control of bacterial genetic diversity.</text>
</comment>
<comment type="function">
    <text evidence="7">Acts as a ribosome collision sensor, splitting the ribosome into its 2 subunits. Detects stalled/collided 70S ribosomes which it binds and splits by an ATP-hydrolysis driven conformational change. Acts upstream of the ribosome quality control system (RQC), a ribosome-associated complex that mediates the extraction of incompletely synthesized nascent chains from stalled ribosomes and their subsequent degradation. Probably generates substrates for RQC.</text>
</comment>
<keyword evidence="4 7" id="KW-0067">ATP-binding</keyword>
<protein>
    <recommendedName>
        <fullName evidence="7">Endonuclease MutS2</fullName>
        <ecNumber evidence="7">3.1.-.-</ecNumber>
    </recommendedName>
    <alternativeName>
        <fullName evidence="7">Ribosome-associated protein quality control-upstream factor</fullName>
        <shortName evidence="7">RQC-upstream factor</shortName>
        <shortName evidence="7">RqcU</shortName>
        <ecNumber evidence="7">3.6.4.-</ecNumber>
    </alternativeName>
</protein>
<keyword evidence="5 7" id="KW-0694">RNA-binding</keyword>
<dbReference type="InterPro" id="IPR007696">
    <property type="entry name" value="DNA_mismatch_repair_MutS_core"/>
</dbReference>
<dbReference type="Gene3D" id="3.40.50.300">
    <property type="entry name" value="P-loop containing nucleotide triphosphate hydrolases"/>
    <property type="match status" value="1"/>
</dbReference>
<dbReference type="SUPFAM" id="SSF52540">
    <property type="entry name" value="P-loop containing nucleoside triphosphate hydrolases"/>
    <property type="match status" value="1"/>
</dbReference>
<dbReference type="PROSITE" id="PS00486">
    <property type="entry name" value="DNA_MISMATCH_REPAIR_2"/>
    <property type="match status" value="1"/>
</dbReference>
<keyword evidence="8" id="KW-0175">Coiled coil</keyword>
<dbReference type="HAMAP" id="MF_00092">
    <property type="entry name" value="MutS2"/>
    <property type="match status" value="1"/>
</dbReference>
<feature type="domain" description="Smr" evidence="9">
    <location>
        <begin position="708"/>
        <end position="783"/>
    </location>
</feature>
<dbReference type="PANTHER" id="PTHR48466:SF2">
    <property type="entry name" value="OS10G0509000 PROTEIN"/>
    <property type="match status" value="1"/>
</dbReference>
<evidence type="ECO:0000256" key="6">
    <source>
        <dbReference type="ARBA" id="ARBA00023125"/>
    </source>
</evidence>
<evidence type="ECO:0000313" key="11">
    <source>
        <dbReference type="Proteomes" id="UP001595843"/>
    </source>
</evidence>
<gene>
    <name evidence="7" type="primary">mutS2</name>
    <name evidence="7" type="synonym">rqcU</name>
    <name evidence="10" type="ORF">ACFOUO_02595</name>
</gene>
<dbReference type="Proteomes" id="UP001595843">
    <property type="component" value="Unassembled WGS sequence"/>
</dbReference>
<proteinExistence type="inferred from homology"/>
<dbReference type="SUPFAM" id="SSF160443">
    <property type="entry name" value="SMR domain-like"/>
    <property type="match status" value="1"/>
</dbReference>
<dbReference type="InterPro" id="IPR000432">
    <property type="entry name" value="DNA_mismatch_repair_MutS_C"/>
</dbReference>
<comment type="caution">
    <text evidence="10">The sequence shown here is derived from an EMBL/GenBank/DDBJ whole genome shotgun (WGS) entry which is preliminary data.</text>
</comment>
<evidence type="ECO:0000256" key="7">
    <source>
        <dbReference type="HAMAP-Rule" id="MF_00092"/>
    </source>
</evidence>
<dbReference type="Gene3D" id="3.30.1370.110">
    <property type="match status" value="1"/>
</dbReference>
<accession>A0ABV8JBF7</accession>
<dbReference type="EC" id="3.6.4.-" evidence="7"/>
<evidence type="ECO:0000256" key="3">
    <source>
        <dbReference type="ARBA" id="ARBA00022801"/>
    </source>
</evidence>
<dbReference type="SUPFAM" id="SSF48334">
    <property type="entry name" value="DNA repair protein MutS, domain III"/>
    <property type="match status" value="1"/>
</dbReference>
<dbReference type="Pfam" id="PF20297">
    <property type="entry name" value="MSSS"/>
    <property type="match status" value="1"/>
</dbReference>
<dbReference type="InterPro" id="IPR036063">
    <property type="entry name" value="Smr_dom_sf"/>
</dbReference>
<keyword evidence="1 7" id="KW-0699">rRNA-binding</keyword>
<organism evidence="10 11">
    <name type="scientific">Salinithrix halophila</name>
    <dbReference type="NCBI Taxonomy" id="1485204"/>
    <lineage>
        <taxon>Bacteria</taxon>
        <taxon>Bacillati</taxon>
        <taxon>Bacillota</taxon>
        <taxon>Bacilli</taxon>
        <taxon>Bacillales</taxon>
        <taxon>Thermoactinomycetaceae</taxon>
        <taxon>Salinithrix</taxon>
    </lineage>
</organism>
<dbReference type="PANTHER" id="PTHR48466">
    <property type="entry name" value="OS10G0509000 PROTEIN-RELATED"/>
    <property type="match status" value="1"/>
</dbReference>
<name>A0ABV8JBF7_9BACL</name>
<dbReference type="PIRSF" id="PIRSF005814">
    <property type="entry name" value="MutS_YshD"/>
    <property type="match status" value="1"/>
</dbReference>
<dbReference type="InterPro" id="IPR036187">
    <property type="entry name" value="DNA_mismatch_repair_MutS_sf"/>
</dbReference>
<dbReference type="InterPro" id="IPR002625">
    <property type="entry name" value="Smr_dom"/>
</dbReference>
<keyword evidence="7 10" id="KW-0255">Endonuclease</keyword>
<dbReference type="EC" id="3.1.-.-" evidence="7"/>
<feature type="coiled-coil region" evidence="8">
    <location>
        <begin position="526"/>
        <end position="596"/>
    </location>
</feature>
<keyword evidence="11" id="KW-1185">Reference proteome</keyword>
<dbReference type="SMART" id="SM00463">
    <property type="entry name" value="SMR"/>
    <property type="match status" value="1"/>
</dbReference>
<evidence type="ECO:0000256" key="8">
    <source>
        <dbReference type="SAM" id="Coils"/>
    </source>
</evidence>
<evidence type="ECO:0000256" key="2">
    <source>
        <dbReference type="ARBA" id="ARBA00022741"/>
    </source>
</evidence>
<evidence type="ECO:0000259" key="9">
    <source>
        <dbReference type="PROSITE" id="PS50828"/>
    </source>
</evidence>
<dbReference type="PROSITE" id="PS50828">
    <property type="entry name" value="SMR"/>
    <property type="match status" value="1"/>
</dbReference>
<dbReference type="InterPro" id="IPR005747">
    <property type="entry name" value="MutS2"/>
</dbReference>
<dbReference type="Pfam" id="PF01713">
    <property type="entry name" value="Smr"/>
    <property type="match status" value="1"/>
</dbReference>
<dbReference type="InterPro" id="IPR046893">
    <property type="entry name" value="MSSS"/>
</dbReference>
<evidence type="ECO:0000256" key="5">
    <source>
        <dbReference type="ARBA" id="ARBA00022884"/>
    </source>
</evidence>
<evidence type="ECO:0000256" key="1">
    <source>
        <dbReference type="ARBA" id="ARBA00022730"/>
    </source>
</evidence>
<dbReference type="InterPro" id="IPR045076">
    <property type="entry name" value="MutS"/>
</dbReference>
<keyword evidence="2 7" id="KW-0547">Nucleotide-binding</keyword>
<dbReference type="InterPro" id="IPR027417">
    <property type="entry name" value="P-loop_NTPase"/>
</dbReference>
<comment type="similarity">
    <text evidence="7">Belongs to the DNA mismatch repair MutS family. MutS2 subfamily.</text>
</comment>
<dbReference type="GO" id="GO:0004519">
    <property type="term" value="F:endonuclease activity"/>
    <property type="evidence" value="ECO:0007669"/>
    <property type="project" value="UniProtKB-KW"/>
</dbReference>
<dbReference type="RefSeq" id="WP_380701859.1">
    <property type="nucleotide sequence ID" value="NZ_JBHSAP010000007.1"/>
</dbReference>
<dbReference type="CDD" id="cd03280">
    <property type="entry name" value="ABC_MutS2"/>
    <property type="match status" value="1"/>
</dbReference>
<keyword evidence="3 7" id="KW-0378">Hydrolase</keyword>
<dbReference type="SMART" id="SM00533">
    <property type="entry name" value="MUTSd"/>
    <property type="match status" value="1"/>
</dbReference>
<keyword evidence="6 7" id="KW-0238">DNA-binding</keyword>
<reference evidence="11" key="1">
    <citation type="journal article" date="2019" name="Int. J. Syst. Evol. Microbiol.">
        <title>The Global Catalogue of Microorganisms (GCM) 10K type strain sequencing project: providing services to taxonomists for standard genome sequencing and annotation.</title>
        <authorList>
            <consortium name="The Broad Institute Genomics Platform"/>
            <consortium name="The Broad Institute Genome Sequencing Center for Infectious Disease"/>
            <person name="Wu L."/>
            <person name="Ma J."/>
        </authorList>
    </citation>
    <scope>NUCLEOTIDE SEQUENCE [LARGE SCALE GENOMIC DNA]</scope>
    <source>
        <strain evidence="11">IBRC-M 10813</strain>
    </source>
</reference>
<dbReference type="Pfam" id="PF00488">
    <property type="entry name" value="MutS_V"/>
    <property type="match status" value="1"/>
</dbReference>
<dbReference type="EMBL" id="JBHSAP010000007">
    <property type="protein sequence ID" value="MFC4075693.1"/>
    <property type="molecule type" value="Genomic_DNA"/>
</dbReference>
<dbReference type="SMART" id="SM00534">
    <property type="entry name" value="MUTSac"/>
    <property type="match status" value="1"/>
</dbReference>
<feature type="binding site" evidence="7">
    <location>
        <begin position="331"/>
        <end position="338"/>
    </location>
    <ligand>
        <name>ATP</name>
        <dbReference type="ChEBI" id="CHEBI:30616"/>
    </ligand>
</feature>
<comment type="subunit">
    <text evidence="7">Homodimer. Binds to stalled ribosomes, contacting rRNA.</text>
</comment>
<dbReference type="NCBIfam" id="TIGR01069">
    <property type="entry name" value="mutS2"/>
    <property type="match status" value="1"/>
</dbReference>